<dbReference type="Proteomes" id="UP001160148">
    <property type="component" value="Unassembled WGS sequence"/>
</dbReference>
<dbReference type="EMBL" id="CARXXK010000002">
    <property type="protein sequence ID" value="CAI6359968.1"/>
    <property type="molecule type" value="Genomic_DNA"/>
</dbReference>
<evidence type="ECO:0000313" key="1">
    <source>
        <dbReference type="EMBL" id="CAI6359968.1"/>
    </source>
</evidence>
<dbReference type="AlphaFoldDB" id="A0AAV0WW85"/>
<accession>A0AAV0WW85</accession>
<name>A0AAV0WW85_9HEMI</name>
<reference evidence="1 2" key="1">
    <citation type="submission" date="2023-01" db="EMBL/GenBank/DDBJ databases">
        <authorList>
            <person name="Whitehead M."/>
        </authorList>
    </citation>
    <scope>NUCLEOTIDE SEQUENCE [LARGE SCALE GENOMIC DNA]</scope>
</reference>
<protein>
    <submittedName>
        <fullName evidence="1">Uncharacterized protein</fullName>
    </submittedName>
</protein>
<sequence length="69" mass="7902">MESQMGMIMEELKQSRPINPLEPVLIEPESNDDTKFSSYLATLMSDLPKKKKRILRGQLIAIVIDQIDN</sequence>
<comment type="caution">
    <text evidence="1">The sequence shown here is derived from an EMBL/GenBank/DDBJ whole genome shotgun (WGS) entry which is preliminary data.</text>
</comment>
<evidence type="ECO:0000313" key="2">
    <source>
        <dbReference type="Proteomes" id="UP001160148"/>
    </source>
</evidence>
<gene>
    <name evidence="1" type="ORF">MEUPH1_LOCUS15320</name>
</gene>
<keyword evidence="2" id="KW-1185">Reference proteome</keyword>
<proteinExistence type="predicted"/>
<organism evidence="1 2">
    <name type="scientific">Macrosiphum euphorbiae</name>
    <name type="common">potato aphid</name>
    <dbReference type="NCBI Taxonomy" id="13131"/>
    <lineage>
        <taxon>Eukaryota</taxon>
        <taxon>Metazoa</taxon>
        <taxon>Ecdysozoa</taxon>
        <taxon>Arthropoda</taxon>
        <taxon>Hexapoda</taxon>
        <taxon>Insecta</taxon>
        <taxon>Pterygota</taxon>
        <taxon>Neoptera</taxon>
        <taxon>Paraneoptera</taxon>
        <taxon>Hemiptera</taxon>
        <taxon>Sternorrhyncha</taxon>
        <taxon>Aphidomorpha</taxon>
        <taxon>Aphidoidea</taxon>
        <taxon>Aphididae</taxon>
        <taxon>Macrosiphini</taxon>
        <taxon>Macrosiphum</taxon>
    </lineage>
</organism>